<dbReference type="Proteomes" id="UP001239445">
    <property type="component" value="Unassembled WGS sequence"/>
</dbReference>
<sequence length="312" mass="34435">MMTEDSSRRTTEARPIGHSAQPLVGCVRPWQSGRRTTSFAPAPICLLVTEVLPCTELAPALAPCWNFGSRSEHQELLLVQEVILRTESSWTCTRTALRAAVSSRPLDDLPDGCTTSPTPKLFSAISLPAAIASGNNISIILRKITCCHLQRDGVPDSTAHDRDAKHGVDGSWGSHCHGIIRIGRLGNQRKRVVISAFSPIRMNKQHKWHRWPPLSDITFKFETRGSDGSLAAVIQEMDHTVDELITIASSARRSHCHALHIPLLRFDDTCVNHLCGSHICWRIQHLARSPLCRIPDPASPLTAPNPSFRVSI</sequence>
<evidence type="ECO:0000313" key="1">
    <source>
        <dbReference type="EMBL" id="KAK1753107.1"/>
    </source>
</evidence>
<name>A0AAJ0B7T5_9PEZI</name>
<dbReference type="EMBL" id="MU839838">
    <property type="protein sequence ID" value="KAK1753107.1"/>
    <property type="molecule type" value="Genomic_DNA"/>
</dbReference>
<gene>
    <name evidence="1" type="ORF">QBC47DRAFT_52760</name>
</gene>
<evidence type="ECO:0000313" key="2">
    <source>
        <dbReference type="Proteomes" id="UP001239445"/>
    </source>
</evidence>
<protein>
    <submittedName>
        <fullName evidence="1">Uncharacterized protein</fullName>
    </submittedName>
</protein>
<organism evidence="1 2">
    <name type="scientific">Echria macrotheca</name>
    <dbReference type="NCBI Taxonomy" id="438768"/>
    <lineage>
        <taxon>Eukaryota</taxon>
        <taxon>Fungi</taxon>
        <taxon>Dikarya</taxon>
        <taxon>Ascomycota</taxon>
        <taxon>Pezizomycotina</taxon>
        <taxon>Sordariomycetes</taxon>
        <taxon>Sordariomycetidae</taxon>
        <taxon>Sordariales</taxon>
        <taxon>Schizotheciaceae</taxon>
        <taxon>Echria</taxon>
    </lineage>
</organism>
<keyword evidence="2" id="KW-1185">Reference proteome</keyword>
<comment type="caution">
    <text evidence="1">The sequence shown here is derived from an EMBL/GenBank/DDBJ whole genome shotgun (WGS) entry which is preliminary data.</text>
</comment>
<proteinExistence type="predicted"/>
<reference evidence="1" key="1">
    <citation type="submission" date="2023-06" db="EMBL/GenBank/DDBJ databases">
        <title>Genome-scale phylogeny and comparative genomics of the fungal order Sordariales.</title>
        <authorList>
            <consortium name="Lawrence Berkeley National Laboratory"/>
            <person name="Hensen N."/>
            <person name="Bonometti L."/>
            <person name="Westerberg I."/>
            <person name="Brannstrom I.O."/>
            <person name="Guillou S."/>
            <person name="Cros-Aarteil S."/>
            <person name="Calhoun S."/>
            <person name="Haridas S."/>
            <person name="Kuo A."/>
            <person name="Mondo S."/>
            <person name="Pangilinan J."/>
            <person name="Riley R."/>
            <person name="Labutti K."/>
            <person name="Andreopoulos B."/>
            <person name="Lipzen A."/>
            <person name="Chen C."/>
            <person name="Yanf M."/>
            <person name="Daum C."/>
            <person name="Ng V."/>
            <person name="Clum A."/>
            <person name="Steindorff A."/>
            <person name="Ohm R."/>
            <person name="Martin F."/>
            <person name="Silar P."/>
            <person name="Natvig D."/>
            <person name="Lalanne C."/>
            <person name="Gautier V."/>
            <person name="Ament-Velasquez S.L."/>
            <person name="Kruys A."/>
            <person name="Hutchinson M.I."/>
            <person name="Powell A.J."/>
            <person name="Barry K."/>
            <person name="Miller A.N."/>
            <person name="Grigoriev I.V."/>
            <person name="Debuchy R."/>
            <person name="Gladieux P."/>
            <person name="Thoren M.H."/>
            <person name="Johannesson H."/>
        </authorList>
    </citation>
    <scope>NUCLEOTIDE SEQUENCE</scope>
    <source>
        <strain evidence="1">PSN4</strain>
    </source>
</reference>
<accession>A0AAJ0B7T5</accession>
<dbReference type="AlphaFoldDB" id="A0AAJ0B7T5"/>